<dbReference type="Pfam" id="PF02391">
    <property type="entry name" value="MoaE"/>
    <property type="match status" value="1"/>
</dbReference>
<dbReference type="FunFam" id="3.90.1170.40:FF:000001">
    <property type="entry name" value="Molybdopterin synthase catalytic subunit MoaE"/>
    <property type="match status" value="1"/>
</dbReference>
<evidence type="ECO:0000256" key="9">
    <source>
        <dbReference type="ARBA" id="ARBA00030407"/>
    </source>
</evidence>
<dbReference type="GO" id="GO:0030366">
    <property type="term" value="F:molybdopterin synthase activity"/>
    <property type="evidence" value="ECO:0007669"/>
    <property type="project" value="UniProtKB-EC"/>
</dbReference>
<proteinExistence type="inferred from homology"/>
<sequence>MISVQQHDFDVGREYQRLIEKNASDGAVVMFTGLVRDFNQGFNVKGLHIEHYEGMTERALEGIVNQAKERWQLGNVSVIHRVGDLQVNEQIVFVGASSPHREQAFDAAQFIMDYLKTQAPFWKKELTQSGERWVDANIKDTDAANRWQ</sequence>
<keyword evidence="14" id="KW-1185">Reference proteome</keyword>
<evidence type="ECO:0000256" key="3">
    <source>
        <dbReference type="ARBA" id="ARBA00011950"/>
    </source>
</evidence>
<dbReference type="NCBIfam" id="NF007959">
    <property type="entry name" value="PRK10678.1"/>
    <property type="match status" value="1"/>
</dbReference>
<dbReference type="Gene3D" id="3.90.1170.40">
    <property type="entry name" value="Molybdopterin biosynthesis MoaE subunit"/>
    <property type="match status" value="1"/>
</dbReference>
<evidence type="ECO:0000256" key="6">
    <source>
        <dbReference type="ARBA" id="ARBA00023150"/>
    </source>
</evidence>
<dbReference type="SUPFAM" id="SSF54690">
    <property type="entry name" value="Molybdopterin synthase subunit MoaE"/>
    <property type="match status" value="1"/>
</dbReference>
<evidence type="ECO:0000313" key="14">
    <source>
        <dbReference type="Proteomes" id="UP001156601"/>
    </source>
</evidence>
<evidence type="ECO:0000256" key="11">
    <source>
        <dbReference type="ARBA" id="ARBA00032474"/>
    </source>
</evidence>
<comment type="subunit">
    <text evidence="7">Heterotetramer of 2 MoaD subunits and 2 MoaE subunits. Also stable as homodimer. The enzyme changes between these two forms during catalysis.</text>
</comment>
<evidence type="ECO:0000256" key="7">
    <source>
        <dbReference type="ARBA" id="ARBA00026066"/>
    </source>
</evidence>
<evidence type="ECO:0000256" key="12">
    <source>
        <dbReference type="ARBA" id="ARBA00049878"/>
    </source>
</evidence>
<accession>A0AA37WFX9</accession>
<reference evidence="13" key="1">
    <citation type="journal article" date="2014" name="Int. J. Syst. Evol. Microbiol.">
        <title>Complete genome sequence of Corynebacterium casei LMG S-19264T (=DSM 44701T), isolated from a smear-ripened cheese.</title>
        <authorList>
            <consortium name="US DOE Joint Genome Institute (JGI-PGF)"/>
            <person name="Walter F."/>
            <person name="Albersmeier A."/>
            <person name="Kalinowski J."/>
            <person name="Ruckert C."/>
        </authorList>
    </citation>
    <scope>NUCLEOTIDE SEQUENCE</scope>
    <source>
        <strain evidence="13">NBRC 110023</strain>
    </source>
</reference>
<keyword evidence="6" id="KW-0501">Molybdenum cofactor biosynthesis</keyword>
<evidence type="ECO:0000256" key="8">
    <source>
        <dbReference type="ARBA" id="ARBA00029745"/>
    </source>
</evidence>
<evidence type="ECO:0000313" key="13">
    <source>
        <dbReference type="EMBL" id="GLR69376.1"/>
    </source>
</evidence>
<keyword evidence="5" id="KW-0808">Transferase</keyword>
<evidence type="ECO:0000256" key="4">
    <source>
        <dbReference type="ARBA" id="ARBA00013858"/>
    </source>
</evidence>
<dbReference type="CDD" id="cd00756">
    <property type="entry name" value="MoaE"/>
    <property type="match status" value="1"/>
</dbReference>
<dbReference type="InterPro" id="IPR036563">
    <property type="entry name" value="MoaE_sf"/>
</dbReference>
<evidence type="ECO:0000256" key="1">
    <source>
        <dbReference type="ARBA" id="ARBA00005046"/>
    </source>
</evidence>
<dbReference type="PANTHER" id="PTHR23404">
    <property type="entry name" value="MOLYBDOPTERIN SYNTHASE RELATED"/>
    <property type="match status" value="1"/>
</dbReference>
<comment type="similarity">
    <text evidence="2">Belongs to the MoaE family.</text>
</comment>
<dbReference type="GO" id="GO:0006777">
    <property type="term" value="P:Mo-molybdopterin cofactor biosynthetic process"/>
    <property type="evidence" value="ECO:0007669"/>
    <property type="project" value="UniProtKB-KW"/>
</dbReference>
<comment type="catalytic activity">
    <reaction evidence="12">
        <text>2 [molybdopterin-synthase sulfur-carrier protein]-C-terminal-Gly-aminoethanethioate + cyclic pyranopterin phosphate + H2O = molybdopterin + 2 [molybdopterin-synthase sulfur-carrier protein]-C-terminal Gly-Gly + 2 H(+)</text>
        <dbReference type="Rhea" id="RHEA:26333"/>
        <dbReference type="Rhea" id="RHEA-COMP:12202"/>
        <dbReference type="Rhea" id="RHEA-COMP:19907"/>
        <dbReference type="ChEBI" id="CHEBI:15377"/>
        <dbReference type="ChEBI" id="CHEBI:15378"/>
        <dbReference type="ChEBI" id="CHEBI:58698"/>
        <dbReference type="ChEBI" id="CHEBI:59648"/>
        <dbReference type="ChEBI" id="CHEBI:90778"/>
        <dbReference type="ChEBI" id="CHEBI:232372"/>
        <dbReference type="EC" id="2.8.1.12"/>
    </reaction>
</comment>
<organism evidence="13 14">
    <name type="scientific">Agaribacter marinus</name>
    <dbReference type="NCBI Taxonomy" id="1431249"/>
    <lineage>
        <taxon>Bacteria</taxon>
        <taxon>Pseudomonadati</taxon>
        <taxon>Pseudomonadota</taxon>
        <taxon>Gammaproteobacteria</taxon>
        <taxon>Alteromonadales</taxon>
        <taxon>Alteromonadaceae</taxon>
        <taxon>Agaribacter</taxon>
    </lineage>
</organism>
<dbReference type="Proteomes" id="UP001156601">
    <property type="component" value="Unassembled WGS sequence"/>
</dbReference>
<dbReference type="InterPro" id="IPR003448">
    <property type="entry name" value="Mopterin_biosynth_MoaE"/>
</dbReference>
<gene>
    <name evidence="13" type="primary">moaE</name>
    <name evidence="13" type="ORF">GCM10007852_02840</name>
</gene>
<comment type="caution">
    <text evidence="13">The sequence shown here is derived from an EMBL/GenBank/DDBJ whole genome shotgun (WGS) entry which is preliminary data.</text>
</comment>
<dbReference type="EMBL" id="BSOT01000002">
    <property type="protein sequence ID" value="GLR69376.1"/>
    <property type="molecule type" value="Genomic_DNA"/>
</dbReference>
<evidence type="ECO:0000256" key="5">
    <source>
        <dbReference type="ARBA" id="ARBA00022679"/>
    </source>
</evidence>
<comment type="pathway">
    <text evidence="1">Cofactor biosynthesis; molybdopterin biosynthesis.</text>
</comment>
<evidence type="ECO:0000256" key="10">
    <source>
        <dbReference type="ARBA" id="ARBA00030781"/>
    </source>
</evidence>
<evidence type="ECO:0000256" key="2">
    <source>
        <dbReference type="ARBA" id="ARBA00005426"/>
    </source>
</evidence>
<dbReference type="EC" id="2.8.1.12" evidence="3"/>
<protein>
    <recommendedName>
        <fullName evidence="4">Molybdopterin synthase catalytic subunit</fullName>
        <ecNumber evidence="3">2.8.1.12</ecNumber>
    </recommendedName>
    <alternativeName>
        <fullName evidence="10">MPT synthase subunit 2</fullName>
    </alternativeName>
    <alternativeName>
        <fullName evidence="8">Molybdenum cofactor biosynthesis protein E</fullName>
    </alternativeName>
    <alternativeName>
        <fullName evidence="9">Molybdopterin-converting factor large subunit</fullName>
    </alternativeName>
    <alternativeName>
        <fullName evidence="11">Molybdopterin-converting factor subunit 2</fullName>
    </alternativeName>
</protein>
<dbReference type="RefSeq" id="WP_284215704.1">
    <property type="nucleotide sequence ID" value="NZ_BSOT01000002.1"/>
</dbReference>
<name>A0AA37WFX9_9ALTE</name>
<dbReference type="AlphaFoldDB" id="A0AA37WFX9"/>
<reference evidence="13" key="2">
    <citation type="submission" date="2023-01" db="EMBL/GenBank/DDBJ databases">
        <title>Draft genome sequence of Agaribacter marinus strain NBRC 110023.</title>
        <authorList>
            <person name="Sun Q."/>
            <person name="Mori K."/>
        </authorList>
    </citation>
    <scope>NUCLEOTIDE SEQUENCE</scope>
    <source>
        <strain evidence="13">NBRC 110023</strain>
    </source>
</reference>